<dbReference type="EMBL" id="CAMXCT010002679">
    <property type="protein sequence ID" value="CAI3999793.1"/>
    <property type="molecule type" value="Genomic_DNA"/>
</dbReference>
<dbReference type="Proteomes" id="UP001152797">
    <property type="component" value="Unassembled WGS sequence"/>
</dbReference>
<sequence length="344" mass="37291">MRRSIVAVSAAVLAGSAILVAASATVAMSSLETGAKFRWRSSGKKWCNMFLVSDGQPELGSWLDVKQQPWGVGCKVCKETRVSNPFASYSMTKKGQLQNCNLMKHHKSKAHKAAVKEWLKEGGCVGPSPDAALALSQFQELMECFGEKRSLTQKELQMAWCLAEGLKALDQTFIAKSSHISLMRDERHVRLAIRFMAVAPDLTTRSGFLGATWVFQLTQAAAAEASATEAWLLRPNRLAVSASKGFEKTDFDPRLFAKIIIDLTPLDGRMAWAALRNRSTTPESSLFSSAYSEAVGGSGQAPRTMETSDVAASAIDETTWLHRPYHGCIGRVAASAIGDDVAAT</sequence>
<name>A0A9P1CXZ7_9DINO</name>
<evidence type="ECO:0000313" key="3">
    <source>
        <dbReference type="Proteomes" id="UP001152797"/>
    </source>
</evidence>
<organism evidence="1">
    <name type="scientific">Cladocopium goreaui</name>
    <dbReference type="NCBI Taxonomy" id="2562237"/>
    <lineage>
        <taxon>Eukaryota</taxon>
        <taxon>Sar</taxon>
        <taxon>Alveolata</taxon>
        <taxon>Dinophyceae</taxon>
        <taxon>Suessiales</taxon>
        <taxon>Symbiodiniaceae</taxon>
        <taxon>Cladocopium</taxon>
    </lineage>
</organism>
<reference evidence="1" key="1">
    <citation type="submission" date="2022-10" db="EMBL/GenBank/DDBJ databases">
        <authorList>
            <person name="Chen Y."/>
            <person name="Dougan E. K."/>
            <person name="Chan C."/>
            <person name="Rhodes N."/>
            <person name="Thang M."/>
        </authorList>
    </citation>
    <scope>NUCLEOTIDE SEQUENCE</scope>
</reference>
<accession>A0A9P1CXZ7</accession>
<dbReference type="EMBL" id="CAMXCT020002679">
    <property type="protein sequence ID" value="CAL1153168.1"/>
    <property type="molecule type" value="Genomic_DNA"/>
</dbReference>
<reference evidence="2 3" key="2">
    <citation type="submission" date="2024-05" db="EMBL/GenBank/DDBJ databases">
        <authorList>
            <person name="Chen Y."/>
            <person name="Shah S."/>
            <person name="Dougan E. K."/>
            <person name="Thang M."/>
            <person name="Chan C."/>
        </authorList>
    </citation>
    <scope>NUCLEOTIDE SEQUENCE [LARGE SCALE GENOMIC DNA]</scope>
</reference>
<dbReference type="AlphaFoldDB" id="A0A9P1CXZ7"/>
<keyword evidence="3" id="KW-1185">Reference proteome</keyword>
<proteinExistence type="predicted"/>
<dbReference type="EMBL" id="CAMXCT030002679">
    <property type="protein sequence ID" value="CAL4787105.1"/>
    <property type="molecule type" value="Genomic_DNA"/>
</dbReference>
<gene>
    <name evidence="1" type="ORF">C1SCF055_LOCUS25965</name>
</gene>
<comment type="caution">
    <text evidence="1">The sequence shown here is derived from an EMBL/GenBank/DDBJ whole genome shotgun (WGS) entry which is preliminary data.</text>
</comment>
<evidence type="ECO:0000313" key="1">
    <source>
        <dbReference type="EMBL" id="CAI3999793.1"/>
    </source>
</evidence>
<protein>
    <submittedName>
        <fullName evidence="1">Uncharacterized protein</fullName>
    </submittedName>
</protein>
<evidence type="ECO:0000313" key="2">
    <source>
        <dbReference type="EMBL" id="CAL4787105.1"/>
    </source>
</evidence>